<keyword evidence="2" id="KW-0238">DNA-binding</keyword>
<dbReference type="Proteomes" id="UP000295718">
    <property type="component" value="Unassembled WGS sequence"/>
</dbReference>
<dbReference type="AlphaFoldDB" id="A0A4R1R6F0"/>
<protein>
    <submittedName>
        <fullName evidence="3">Uncharacterized protein</fullName>
    </submittedName>
</protein>
<dbReference type="STRING" id="1469948.GCA_000732725_02526"/>
<dbReference type="RefSeq" id="WP_031391204.1">
    <property type="nucleotide sequence ID" value="NZ_JPNB01000002.1"/>
</dbReference>
<name>A0A4R1R6F0_9FIRM</name>
<dbReference type="OrthoDB" id="9795776at2"/>
<organism evidence="3 4">
    <name type="scientific">Kineothrix alysoides</name>
    <dbReference type="NCBI Taxonomy" id="1469948"/>
    <lineage>
        <taxon>Bacteria</taxon>
        <taxon>Bacillati</taxon>
        <taxon>Bacillota</taxon>
        <taxon>Clostridia</taxon>
        <taxon>Lachnospirales</taxon>
        <taxon>Lachnospiraceae</taxon>
        <taxon>Kineothrix</taxon>
    </lineage>
</organism>
<keyword evidence="4" id="KW-1185">Reference proteome</keyword>
<sequence>MMKLEKMIHELCPNGIEYKKLSEVASVFRGGNFQKKDYVENGTPCIHYGQIYTQYNLFLDKTISFISDEKAENVDEG</sequence>
<dbReference type="SUPFAM" id="SSF116734">
    <property type="entry name" value="DNA methylase specificity domain"/>
    <property type="match status" value="1"/>
</dbReference>
<accession>A0A4R1R6F0</accession>
<evidence type="ECO:0000313" key="3">
    <source>
        <dbReference type="EMBL" id="TCL61146.1"/>
    </source>
</evidence>
<keyword evidence="1" id="KW-0680">Restriction system</keyword>
<dbReference type="InterPro" id="IPR044946">
    <property type="entry name" value="Restrct_endonuc_typeI_TRD_sf"/>
</dbReference>
<reference evidence="3 4" key="1">
    <citation type="submission" date="2019-03" db="EMBL/GenBank/DDBJ databases">
        <title>Genomic Encyclopedia of Type Strains, Phase IV (KMG-IV): sequencing the most valuable type-strain genomes for metagenomic binning, comparative biology and taxonomic classification.</title>
        <authorList>
            <person name="Goeker M."/>
        </authorList>
    </citation>
    <scope>NUCLEOTIDE SEQUENCE [LARGE SCALE GENOMIC DNA]</scope>
    <source>
        <strain evidence="3 4">DSM 100556</strain>
    </source>
</reference>
<dbReference type="EMBL" id="SLUO01000001">
    <property type="protein sequence ID" value="TCL61146.1"/>
    <property type="molecule type" value="Genomic_DNA"/>
</dbReference>
<proteinExistence type="predicted"/>
<evidence type="ECO:0000256" key="1">
    <source>
        <dbReference type="ARBA" id="ARBA00022747"/>
    </source>
</evidence>
<dbReference type="GO" id="GO:0003677">
    <property type="term" value="F:DNA binding"/>
    <property type="evidence" value="ECO:0007669"/>
    <property type="project" value="UniProtKB-KW"/>
</dbReference>
<evidence type="ECO:0000313" key="4">
    <source>
        <dbReference type="Proteomes" id="UP000295718"/>
    </source>
</evidence>
<dbReference type="Gene3D" id="3.90.220.20">
    <property type="entry name" value="DNA methylase specificity domains"/>
    <property type="match status" value="1"/>
</dbReference>
<gene>
    <name evidence="3" type="ORF">EDD76_101243</name>
</gene>
<evidence type="ECO:0000256" key="2">
    <source>
        <dbReference type="ARBA" id="ARBA00023125"/>
    </source>
</evidence>
<comment type="caution">
    <text evidence="3">The sequence shown here is derived from an EMBL/GenBank/DDBJ whole genome shotgun (WGS) entry which is preliminary data.</text>
</comment>
<dbReference type="GO" id="GO:0009307">
    <property type="term" value="P:DNA restriction-modification system"/>
    <property type="evidence" value="ECO:0007669"/>
    <property type="project" value="UniProtKB-KW"/>
</dbReference>